<reference evidence="3 4" key="1">
    <citation type="journal article" date="2019" name="Nat. Ecol. Evol.">
        <title>Megaphylogeny resolves global patterns of mushroom evolution.</title>
        <authorList>
            <person name="Varga T."/>
            <person name="Krizsan K."/>
            <person name="Foldi C."/>
            <person name="Dima B."/>
            <person name="Sanchez-Garcia M."/>
            <person name="Sanchez-Ramirez S."/>
            <person name="Szollosi G.J."/>
            <person name="Szarkandi J.G."/>
            <person name="Papp V."/>
            <person name="Albert L."/>
            <person name="Andreopoulos W."/>
            <person name="Angelini C."/>
            <person name="Antonin V."/>
            <person name="Barry K.W."/>
            <person name="Bougher N.L."/>
            <person name="Buchanan P."/>
            <person name="Buyck B."/>
            <person name="Bense V."/>
            <person name="Catcheside P."/>
            <person name="Chovatia M."/>
            <person name="Cooper J."/>
            <person name="Damon W."/>
            <person name="Desjardin D."/>
            <person name="Finy P."/>
            <person name="Geml J."/>
            <person name="Haridas S."/>
            <person name="Hughes K."/>
            <person name="Justo A."/>
            <person name="Karasinski D."/>
            <person name="Kautmanova I."/>
            <person name="Kiss B."/>
            <person name="Kocsube S."/>
            <person name="Kotiranta H."/>
            <person name="LaButti K.M."/>
            <person name="Lechner B.E."/>
            <person name="Liimatainen K."/>
            <person name="Lipzen A."/>
            <person name="Lukacs Z."/>
            <person name="Mihaltcheva S."/>
            <person name="Morgado L.N."/>
            <person name="Niskanen T."/>
            <person name="Noordeloos M.E."/>
            <person name="Ohm R.A."/>
            <person name="Ortiz-Santana B."/>
            <person name="Ovrebo C."/>
            <person name="Racz N."/>
            <person name="Riley R."/>
            <person name="Savchenko A."/>
            <person name="Shiryaev A."/>
            <person name="Soop K."/>
            <person name="Spirin V."/>
            <person name="Szebenyi C."/>
            <person name="Tomsovsky M."/>
            <person name="Tulloss R.E."/>
            <person name="Uehling J."/>
            <person name="Grigoriev I.V."/>
            <person name="Vagvolgyi C."/>
            <person name="Papp T."/>
            <person name="Martin F.M."/>
            <person name="Miettinen O."/>
            <person name="Hibbett D.S."/>
            <person name="Nagy L.G."/>
        </authorList>
    </citation>
    <scope>NUCLEOTIDE SEQUENCE [LARGE SCALE GENOMIC DNA]</scope>
    <source>
        <strain evidence="3 4">CBS 962.96</strain>
    </source>
</reference>
<evidence type="ECO:0000313" key="3">
    <source>
        <dbReference type="EMBL" id="THV01247.1"/>
    </source>
</evidence>
<protein>
    <recommendedName>
        <fullName evidence="2">DUF6535 domain-containing protein</fullName>
    </recommendedName>
</protein>
<proteinExistence type="predicted"/>
<dbReference type="InterPro" id="IPR045338">
    <property type="entry name" value="DUF6535"/>
</dbReference>
<dbReference type="Proteomes" id="UP000297245">
    <property type="component" value="Unassembled WGS sequence"/>
</dbReference>
<dbReference type="AlphaFoldDB" id="A0A4S8MF86"/>
<gene>
    <name evidence="3" type="ORF">K435DRAFT_409873</name>
</gene>
<evidence type="ECO:0000259" key="2">
    <source>
        <dbReference type="Pfam" id="PF20153"/>
    </source>
</evidence>
<dbReference type="Pfam" id="PF20153">
    <property type="entry name" value="DUF6535"/>
    <property type="match status" value="1"/>
</dbReference>
<feature type="region of interest" description="Disordered" evidence="1">
    <location>
        <begin position="1"/>
        <end position="39"/>
    </location>
</feature>
<evidence type="ECO:0000256" key="1">
    <source>
        <dbReference type="SAM" id="MobiDB-lite"/>
    </source>
</evidence>
<feature type="domain" description="DUF6535" evidence="2">
    <location>
        <begin position="47"/>
        <end position="77"/>
    </location>
</feature>
<keyword evidence="4" id="KW-1185">Reference proteome</keyword>
<name>A0A4S8MF86_DENBC</name>
<feature type="compositionally biased region" description="Basic and acidic residues" evidence="1">
    <location>
        <begin position="24"/>
        <end position="39"/>
    </location>
</feature>
<dbReference type="EMBL" id="ML179092">
    <property type="protein sequence ID" value="THV01247.1"/>
    <property type="molecule type" value="Genomic_DNA"/>
</dbReference>
<dbReference type="OrthoDB" id="3221808at2759"/>
<accession>A0A4S8MF86</accession>
<sequence length="81" mass="8955">MPHSQTVVTAHRESGAAKQSIGPDIEKGVAENEDRSKADEDACSKLWAVYAGEAEKYDGELLRGWKQDMEGLLIFHSIPRV</sequence>
<evidence type="ECO:0000313" key="4">
    <source>
        <dbReference type="Proteomes" id="UP000297245"/>
    </source>
</evidence>
<organism evidence="3 4">
    <name type="scientific">Dendrothele bispora (strain CBS 962.96)</name>
    <dbReference type="NCBI Taxonomy" id="1314807"/>
    <lineage>
        <taxon>Eukaryota</taxon>
        <taxon>Fungi</taxon>
        <taxon>Dikarya</taxon>
        <taxon>Basidiomycota</taxon>
        <taxon>Agaricomycotina</taxon>
        <taxon>Agaricomycetes</taxon>
        <taxon>Agaricomycetidae</taxon>
        <taxon>Agaricales</taxon>
        <taxon>Agaricales incertae sedis</taxon>
        <taxon>Dendrothele</taxon>
    </lineage>
</organism>